<protein>
    <submittedName>
        <fullName evidence="1">Uncharacterized protein</fullName>
    </submittedName>
</protein>
<proteinExistence type="predicted"/>
<comment type="caution">
    <text evidence="1">The sequence shown here is derived from an EMBL/GenBank/DDBJ whole genome shotgun (WGS) entry which is preliminary data.</text>
</comment>
<reference evidence="1" key="1">
    <citation type="journal article" date="2020" name="mSystems">
        <title>Genome- and Community-Level Interaction Insights into Carbon Utilization and Element Cycling Functions of Hydrothermarchaeota in Hydrothermal Sediment.</title>
        <authorList>
            <person name="Zhou Z."/>
            <person name="Liu Y."/>
            <person name="Xu W."/>
            <person name="Pan J."/>
            <person name="Luo Z.H."/>
            <person name="Li M."/>
        </authorList>
    </citation>
    <scope>NUCLEOTIDE SEQUENCE [LARGE SCALE GENOMIC DNA]</scope>
    <source>
        <strain evidence="1">HyVt-151</strain>
    </source>
</reference>
<name>A0A7C0XZE4_THELI</name>
<dbReference type="Proteomes" id="UP000886210">
    <property type="component" value="Unassembled WGS sequence"/>
</dbReference>
<accession>A0A7C0XZE4</accession>
<organism evidence="1">
    <name type="scientific">Thermococcus litoralis</name>
    <dbReference type="NCBI Taxonomy" id="2265"/>
    <lineage>
        <taxon>Archaea</taxon>
        <taxon>Methanobacteriati</taxon>
        <taxon>Methanobacteriota</taxon>
        <taxon>Thermococci</taxon>
        <taxon>Thermococcales</taxon>
        <taxon>Thermococcaceae</taxon>
        <taxon>Thermococcus</taxon>
    </lineage>
</organism>
<dbReference type="EMBL" id="DQYG01000110">
    <property type="protein sequence ID" value="HDD31479.1"/>
    <property type="molecule type" value="Genomic_DNA"/>
</dbReference>
<sequence length="79" mass="9030">MKIVELDIKLPYEKRGKVLIKILNMVRGKLKDIHFLPPTSKGVSEIRMEVAEENVQKLLADIKKIVREGKVSFKVLSEA</sequence>
<evidence type="ECO:0000313" key="1">
    <source>
        <dbReference type="EMBL" id="HDD31479.1"/>
    </source>
</evidence>
<gene>
    <name evidence="1" type="ORF">ENF72_02495</name>
</gene>
<dbReference type="AlphaFoldDB" id="A0A7C0XZE4"/>